<dbReference type="AlphaFoldDB" id="A0A0B6ZJK5"/>
<organism evidence="1">
    <name type="scientific">Arion vulgaris</name>
    <dbReference type="NCBI Taxonomy" id="1028688"/>
    <lineage>
        <taxon>Eukaryota</taxon>
        <taxon>Metazoa</taxon>
        <taxon>Spiralia</taxon>
        <taxon>Lophotrochozoa</taxon>
        <taxon>Mollusca</taxon>
        <taxon>Gastropoda</taxon>
        <taxon>Heterobranchia</taxon>
        <taxon>Euthyneura</taxon>
        <taxon>Panpulmonata</taxon>
        <taxon>Eupulmonata</taxon>
        <taxon>Stylommatophora</taxon>
        <taxon>Helicina</taxon>
        <taxon>Arionoidea</taxon>
        <taxon>Arionidae</taxon>
        <taxon>Arion</taxon>
    </lineage>
</organism>
<name>A0A0B6ZJK5_9EUPU</name>
<accession>A0A0B6ZJK5</accession>
<evidence type="ECO:0000313" key="1">
    <source>
        <dbReference type="EMBL" id="CEK68036.1"/>
    </source>
</evidence>
<feature type="non-terminal residue" evidence="1">
    <location>
        <position position="192"/>
    </location>
</feature>
<gene>
    <name evidence="1" type="primary">ORF64856</name>
</gene>
<sequence length="192" mass="21623">SLYEREEIPLIMGKVLRTRLEIEERQRLFCGDGDREHFVTTHPVVRSSSLKQERNTPLSKYKDNRRLTCGPIMSPLTGKSIADLQSVGVSYESFVNPRPPALHSSGQSEDSDEDLADTIQATSECHSILHMDRLDEPAIEAGLVRKQKMELESKYETDKTQFRSTIVATIPSTIKSSTASTQDAHNSFRTIE</sequence>
<dbReference type="EMBL" id="HACG01021171">
    <property type="protein sequence ID" value="CEK68036.1"/>
    <property type="molecule type" value="Transcribed_RNA"/>
</dbReference>
<feature type="non-terminal residue" evidence="1">
    <location>
        <position position="1"/>
    </location>
</feature>
<protein>
    <submittedName>
        <fullName evidence="1">Uncharacterized protein</fullName>
    </submittedName>
</protein>
<proteinExistence type="predicted"/>
<reference evidence="1" key="1">
    <citation type="submission" date="2014-12" db="EMBL/GenBank/DDBJ databases">
        <title>Insight into the proteome of Arion vulgaris.</title>
        <authorList>
            <person name="Aradska J."/>
            <person name="Bulat T."/>
            <person name="Smidak R."/>
            <person name="Sarate P."/>
            <person name="Gangsoo J."/>
            <person name="Sialana F."/>
            <person name="Bilban M."/>
            <person name="Lubec G."/>
        </authorList>
    </citation>
    <scope>NUCLEOTIDE SEQUENCE</scope>
    <source>
        <tissue evidence="1">Skin</tissue>
    </source>
</reference>